<dbReference type="AlphaFoldDB" id="A0A5B9W6H3"/>
<proteinExistence type="predicted"/>
<evidence type="ECO:0000313" key="1">
    <source>
        <dbReference type="EMBL" id="QEH36266.1"/>
    </source>
</evidence>
<name>A0A5B9W6H3_9BACT</name>
<keyword evidence="2" id="KW-1185">Reference proteome</keyword>
<dbReference type="OrthoDB" id="285370at2"/>
<protein>
    <submittedName>
        <fullName evidence="1">Uncharacterized protein</fullName>
    </submittedName>
</protein>
<organism evidence="1 2">
    <name type="scientific">Aquisphaera giovannonii</name>
    <dbReference type="NCBI Taxonomy" id="406548"/>
    <lineage>
        <taxon>Bacteria</taxon>
        <taxon>Pseudomonadati</taxon>
        <taxon>Planctomycetota</taxon>
        <taxon>Planctomycetia</taxon>
        <taxon>Isosphaerales</taxon>
        <taxon>Isosphaeraceae</taxon>
        <taxon>Aquisphaera</taxon>
    </lineage>
</organism>
<accession>A0A5B9W6H3</accession>
<reference evidence="1 2" key="1">
    <citation type="submission" date="2019-08" db="EMBL/GenBank/DDBJ databases">
        <title>Deep-cultivation of Planctomycetes and their phenomic and genomic characterization uncovers novel biology.</title>
        <authorList>
            <person name="Wiegand S."/>
            <person name="Jogler M."/>
            <person name="Boedeker C."/>
            <person name="Pinto D."/>
            <person name="Vollmers J."/>
            <person name="Rivas-Marin E."/>
            <person name="Kohn T."/>
            <person name="Peeters S.H."/>
            <person name="Heuer A."/>
            <person name="Rast P."/>
            <person name="Oberbeckmann S."/>
            <person name="Bunk B."/>
            <person name="Jeske O."/>
            <person name="Meyerdierks A."/>
            <person name="Storesund J.E."/>
            <person name="Kallscheuer N."/>
            <person name="Luecker S."/>
            <person name="Lage O.M."/>
            <person name="Pohl T."/>
            <person name="Merkel B.J."/>
            <person name="Hornburger P."/>
            <person name="Mueller R.-W."/>
            <person name="Bruemmer F."/>
            <person name="Labrenz M."/>
            <person name="Spormann A.M."/>
            <person name="Op den Camp H."/>
            <person name="Overmann J."/>
            <person name="Amann R."/>
            <person name="Jetten M.S.M."/>
            <person name="Mascher T."/>
            <person name="Medema M.H."/>
            <person name="Devos D.P."/>
            <person name="Kaster A.-K."/>
            <person name="Ovreas L."/>
            <person name="Rohde M."/>
            <person name="Galperin M.Y."/>
            <person name="Jogler C."/>
        </authorList>
    </citation>
    <scope>NUCLEOTIDE SEQUENCE [LARGE SCALE GENOMIC DNA]</scope>
    <source>
        <strain evidence="1 2">OJF2</strain>
    </source>
</reference>
<gene>
    <name evidence="1" type="ORF">OJF2_48260</name>
</gene>
<evidence type="ECO:0000313" key="2">
    <source>
        <dbReference type="Proteomes" id="UP000324233"/>
    </source>
</evidence>
<sequence length="152" mass="16567">MSVRARWLAVAGLAALGLLAFEVVSTQPVRGAVRTFNDLVQVANGVGLPDERRLAMARGLCSRRYLASHALEFSPEGGLVGLPRAIDKNFAAWREGPDVWICPTKRTSRERPVYRFVREDGRWKFDGPVAILRPGGEILPAAADATTAAEEP</sequence>
<dbReference type="KEGG" id="agv:OJF2_48260"/>
<dbReference type="Proteomes" id="UP000324233">
    <property type="component" value="Chromosome"/>
</dbReference>
<dbReference type="RefSeq" id="WP_148595973.1">
    <property type="nucleotide sequence ID" value="NZ_CP042997.1"/>
</dbReference>
<dbReference type="EMBL" id="CP042997">
    <property type="protein sequence ID" value="QEH36266.1"/>
    <property type="molecule type" value="Genomic_DNA"/>
</dbReference>